<sequence>MSDSGGGDDDGASQPSDGGDPPALPASITSVWDHPLIVKETFDDDGKTKKIWRCLAPGCQKSWNGTNSTKALAHGSKIQAFCNAQNIAPCKGVSSAQELALFTELYNSKLAKKNAKKRAHNAVQVDIAEAQDQVAEQVKKKKKLNTSASAKKKPGSTNVIDLVGDGGRQPSISTAIDRSTIDGCNAADLHTAIGAMIYCMGLSFNFAENPYFKQVLKIARTSPTNYEPPKKDFVGGPLLDLTYDNQMNRDYEQLLKQSDE</sequence>
<comment type="caution">
    <text evidence="2">The sequence shown here is derived from an EMBL/GenBank/DDBJ whole genome shotgun (WGS) entry which is preliminary data.</text>
</comment>
<gene>
    <name evidence="2" type="ORF">THAOC_17609</name>
</gene>
<feature type="compositionally biased region" description="Low complexity" evidence="1">
    <location>
        <begin position="12"/>
        <end position="21"/>
    </location>
</feature>
<feature type="compositionally biased region" description="Acidic residues" evidence="1">
    <location>
        <begin position="1"/>
        <end position="11"/>
    </location>
</feature>
<dbReference type="Proteomes" id="UP000266841">
    <property type="component" value="Unassembled WGS sequence"/>
</dbReference>
<dbReference type="AlphaFoldDB" id="K0SA58"/>
<evidence type="ECO:0000256" key="1">
    <source>
        <dbReference type="SAM" id="MobiDB-lite"/>
    </source>
</evidence>
<evidence type="ECO:0000313" key="3">
    <source>
        <dbReference type="Proteomes" id="UP000266841"/>
    </source>
</evidence>
<proteinExistence type="predicted"/>
<protein>
    <submittedName>
        <fullName evidence="2">Uncharacterized protein</fullName>
    </submittedName>
</protein>
<feature type="non-terminal residue" evidence="2">
    <location>
        <position position="260"/>
    </location>
</feature>
<evidence type="ECO:0000313" key="2">
    <source>
        <dbReference type="EMBL" id="EJK61829.1"/>
    </source>
</evidence>
<dbReference type="EMBL" id="AGNL01019433">
    <property type="protein sequence ID" value="EJK61829.1"/>
    <property type="molecule type" value="Genomic_DNA"/>
</dbReference>
<organism evidence="2 3">
    <name type="scientific">Thalassiosira oceanica</name>
    <name type="common">Marine diatom</name>
    <dbReference type="NCBI Taxonomy" id="159749"/>
    <lineage>
        <taxon>Eukaryota</taxon>
        <taxon>Sar</taxon>
        <taxon>Stramenopiles</taxon>
        <taxon>Ochrophyta</taxon>
        <taxon>Bacillariophyta</taxon>
        <taxon>Coscinodiscophyceae</taxon>
        <taxon>Thalassiosirophycidae</taxon>
        <taxon>Thalassiosirales</taxon>
        <taxon>Thalassiosiraceae</taxon>
        <taxon>Thalassiosira</taxon>
    </lineage>
</organism>
<accession>K0SA58</accession>
<dbReference type="OrthoDB" id="1607513at2759"/>
<feature type="region of interest" description="Disordered" evidence="1">
    <location>
        <begin position="143"/>
        <end position="164"/>
    </location>
</feature>
<feature type="region of interest" description="Disordered" evidence="1">
    <location>
        <begin position="1"/>
        <end position="26"/>
    </location>
</feature>
<name>K0SA58_THAOC</name>
<keyword evidence="3" id="KW-1185">Reference proteome</keyword>
<feature type="compositionally biased region" description="Basic residues" evidence="1">
    <location>
        <begin position="143"/>
        <end position="154"/>
    </location>
</feature>
<reference evidence="2 3" key="1">
    <citation type="journal article" date="2012" name="Genome Biol.">
        <title>Genome and low-iron response of an oceanic diatom adapted to chronic iron limitation.</title>
        <authorList>
            <person name="Lommer M."/>
            <person name="Specht M."/>
            <person name="Roy A.S."/>
            <person name="Kraemer L."/>
            <person name="Andreson R."/>
            <person name="Gutowska M.A."/>
            <person name="Wolf J."/>
            <person name="Bergner S.V."/>
            <person name="Schilhabel M.B."/>
            <person name="Klostermeier U.C."/>
            <person name="Beiko R.G."/>
            <person name="Rosenstiel P."/>
            <person name="Hippler M."/>
            <person name="Laroche J."/>
        </authorList>
    </citation>
    <scope>NUCLEOTIDE SEQUENCE [LARGE SCALE GENOMIC DNA]</scope>
    <source>
        <strain evidence="2 3">CCMP1005</strain>
    </source>
</reference>